<dbReference type="PANTHER" id="PTHR46211:SF14">
    <property type="entry name" value="GLYCEROPHOSPHODIESTER PHOSPHODIESTERASE"/>
    <property type="match status" value="1"/>
</dbReference>
<dbReference type="CDD" id="cd08556">
    <property type="entry name" value="GDPD"/>
    <property type="match status" value="1"/>
</dbReference>
<dbReference type="Gene3D" id="3.20.20.190">
    <property type="entry name" value="Phosphatidylinositol (PI) phosphodiesterase"/>
    <property type="match status" value="1"/>
</dbReference>
<dbReference type="InterPro" id="IPR030395">
    <property type="entry name" value="GP_PDE_dom"/>
</dbReference>
<name>A0A382AR88_9ZZZZ</name>
<dbReference type="InterPro" id="IPR017946">
    <property type="entry name" value="PLC-like_Pdiesterase_TIM-brl"/>
</dbReference>
<accession>A0A382AR88</accession>
<proteinExistence type="predicted"/>
<dbReference type="AlphaFoldDB" id="A0A382AR88"/>
<dbReference type="GO" id="GO:0008081">
    <property type="term" value="F:phosphoric diester hydrolase activity"/>
    <property type="evidence" value="ECO:0007669"/>
    <property type="project" value="InterPro"/>
</dbReference>
<organism evidence="2">
    <name type="scientific">marine metagenome</name>
    <dbReference type="NCBI Taxonomy" id="408172"/>
    <lineage>
        <taxon>unclassified sequences</taxon>
        <taxon>metagenomes</taxon>
        <taxon>ecological metagenomes</taxon>
    </lineage>
</organism>
<feature type="domain" description="GP-PDE" evidence="1">
    <location>
        <begin position="29"/>
        <end position="261"/>
    </location>
</feature>
<sequence>MIKLLVTGFVILFVRHRFFWKARHRDFCPNFMAHRGIKIHSPENTISSYQEALQNGFKGIELDVISLKDDTLVCSHNYDLERETDGFGWFYKKDKTELDRVCAGIRTHPQNTQPVPQLEEALSNIPKNIFLNLEIKVRSLFDLSTATTIRRMIQDQKIAHPFMISSFSPLVVAYFRLFCQNATIGYLVKTPKWIWPMNWIHPDYLHPRADIVNDEVFKMSKNHHLPLNLWTVNNIPAIEWCRKNNVNSVITDNPACPLQTT</sequence>
<protein>
    <recommendedName>
        <fullName evidence="1">GP-PDE domain-containing protein</fullName>
    </recommendedName>
</protein>
<dbReference type="Pfam" id="PF03009">
    <property type="entry name" value="GDPD"/>
    <property type="match status" value="1"/>
</dbReference>
<evidence type="ECO:0000313" key="2">
    <source>
        <dbReference type="EMBL" id="SVB03929.1"/>
    </source>
</evidence>
<reference evidence="2" key="1">
    <citation type="submission" date="2018-05" db="EMBL/GenBank/DDBJ databases">
        <authorList>
            <person name="Lanie J.A."/>
            <person name="Ng W.-L."/>
            <person name="Kazmierczak K.M."/>
            <person name="Andrzejewski T.M."/>
            <person name="Davidsen T.M."/>
            <person name="Wayne K.J."/>
            <person name="Tettelin H."/>
            <person name="Glass J.I."/>
            <person name="Rusch D."/>
            <person name="Podicherti R."/>
            <person name="Tsui H.-C.T."/>
            <person name="Winkler M.E."/>
        </authorList>
    </citation>
    <scope>NUCLEOTIDE SEQUENCE</scope>
</reference>
<dbReference type="SUPFAM" id="SSF51695">
    <property type="entry name" value="PLC-like phosphodiesterases"/>
    <property type="match status" value="1"/>
</dbReference>
<dbReference type="PROSITE" id="PS51704">
    <property type="entry name" value="GP_PDE"/>
    <property type="match status" value="1"/>
</dbReference>
<gene>
    <name evidence="2" type="ORF">METZ01_LOCUS156783</name>
</gene>
<dbReference type="GO" id="GO:0006629">
    <property type="term" value="P:lipid metabolic process"/>
    <property type="evidence" value="ECO:0007669"/>
    <property type="project" value="InterPro"/>
</dbReference>
<evidence type="ECO:0000259" key="1">
    <source>
        <dbReference type="PROSITE" id="PS51704"/>
    </source>
</evidence>
<dbReference type="PANTHER" id="PTHR46211">
    <property type="entry name" value="GLYCEROPHOSPHORYL DIESTER PHOSPHODIESTERASE"/>
    <property type="match status" value="1"/>
</dbReference>
<dbReference type="EMBL" id="UINC01026453">
    <property type="protein sequence ID" value="SVB03929.1"/>
    <property type="molecule type" value="Genomic_DNA"/>
</dbReference>